<gene>
    <name evidence="1" type="ORF">AMATHDRAFT_121110</name>
</gene>
<name>A0A2A9N6G1_9AGAR</name>
<feature type="non-terminal residue" evidence="1">
    <location>
        <position position="1"/>
    </location>
</feature>
<keyword evidence="2" id="KW-1185">Reference proteome</keyword>
<feature type="non-terminal residue" evidence="1">
    <location>
        <position position="57"/>
    </location>
</feature>
<evidence type="ECO:0000313" key="1">
    <source>
        <dbReference type="EMBL" id="PFH44618.1"/>
    </source>
</evidence>
<sequence>GEHYFLTYIDGKSHYLKVKLLHNKGNTCSGLKSFTEHAKVETGKHVNYFHSDGSGEY</sequence>
<dbReference type="Proteomes" id="UP000242287">
    <property type="component" value="Unassembled WGS sequence"/>
</dbReference>
<dbReference type="EMBL" id="KZ303190">
    <property type="protein sequence ID" value="PFH44618.1"/>
    <property type="molecule type" value="Genomic_DNA"/>
</dbReference>
<protein>
    <recommendedName>
        <fullName evidence="3">Integrase catalytic domain-containing protein</fullName>
    </recommendedName>
</protein>
<dbReference type="AlphaFoldDB" id="A0A2A9N6G1"/>
<dbReference type="OrthoDB" id="7691805at2759"/>
<reference evidence="1 2" key="1">
    <citation type="submission" date="2014-02" db="EMBL/GenBank/DDBJ databases">
        <title>Transposable element dynamics among asymbiotic and ectomycorrhizal Amanita fungi.</title>
        <authorList>
            <consortium name="DOE Joint Genome Institute"/>
            <person name="Hess J."/>
            <person name="Skrede I."/>
            <person name="Wolfe B."/>
            <person name="LaButti K."/>
            <person name="Ohm R.A."/>
            <person name="Grigoriev I.V."/>
            <person name="Pringle A."/>
        </authorList>
    </citation>
    <scope>NUCLEOTIDE SEQUENCE [LARGE SCALE GENOMIC DNA]</scope>
    <source>
        <strain evidence="1 2">SKay4041</strain>
    </source>
</reference>
<proteinExistence type="predicted"/>
<accession>A0A2A9N6G1</accession>
<dbReference type="STRING" id="703135.A0A2A9N6G1"/>
<organism evidence="1 2">
    <name type="scientific">Amanita thiersii Skay4041</name>
    <dbReference type="NCBI Taxonomy" id="703135"/>
    <lineage>
        <taxon>Eukaryota</taxon>
        <taxon>Fungi</taxon>
        <taxon>Dikarya</taxon>
        <taxon>Basidiomycota</taxon>
        <taxon>Agaricomycotina</taxon>
        <taxon>Agaricomycetes</taxon>
        <taxon>Agaricomycetidae</taxon>
        <taxon>Agaricales</taxon>
        <taxon>Pluteineae</taxon>
        <taxon>Amanitaceae</taxon>
        <taxon>Amanita</taxon>
    </lineage>
</organism>
<evidence type="ECO:0000313" key="2">
    <source>
        <dbReference type="Proteomes" id="UP000242287"/>
    </source>
</evidence>
<evidence type="ECO:0008006" key="3">
    <source>
        <dbReference type="Google" id="ProtNLM"/>
    </source>
</evidence>